<keyword evidence="2" id="KW-1185">Reference proteome</keyword>
<organism evidence="1 2">
    <name type="scientific">Chitinophaga fulva</name>
    <dbReference type="NCBI Taxonomy" id="2728842"/>
    <lineage>
        <taxon>Bacteria</taxon>
        <taxon>Pseudomonadati</taxon>
        <taxon>Bacteroidota</taxon>
        <taxon>Chitinophagia</taxon>
        <taxon>Chitinophagales</taxon>
        <taxon>Chitinophagaceae</taxon>
        <taxon>Chitinophaga</taxon>
    </lineage>
</organism>
<gene>
    <name evidence="1" type="ORF">HHL17_18905</name>
</gene>
<evidence type="ECO:0000313" key="2">
    <source>
        <dbReference type="Proteomes" id="UP000583266"/>
    </source>
</evidence>
<name>A0A848GMW5_9BACT</name>
<evidence type="ECO:0000313" key="1">
    <source>
        <dbReference type="EMBL" id="NML39277.1"/>
    </source>
</evidence>
<proteinExistence type="predicted"/>
<sequence length="169" mass="19435">MNYEIIELQQFSGKRAGIYSVMIADDDLTLFDHFVQAHVREHATEIRSITQYLSYIGNRYGMQNRFFKVKRGRPADGVCALFDHPEKKLRLYCYRVGTAALIIGGGTPRPGRRSGVVVPEKLLTWISRDISHKIRTGDIYWSAQEARLWGNLIFRTDGKQTSGRQEIQQ</sequence>
<dbReference type="EMBL" id="JABBGC010000002">
    <property type="protein sequence ID" value="NML39277.1"/>
    <property type="molecule type" value="Genomic_DNA"/>
</dbReference>
<dbReference type="AlphaFoldDB" id="A0A848GMW5"/>
<accession>A0A848GMW5</accession>
<dbReference type="RefSeq" id="WP_169226371.1">
    <property type="nucleotide sequence ID" value="NZ_JABBGC010000002.1"/>
</dbReference>
<reference evidence="1 2" key="1">
    <citation type="submission" date="2020-04" db="EMBL/GenBank/DDBJ databases">
        <title>Chitinophaga sp. G-6-1-13 sp. nov., isolated from soil.</title>
        <authorList>
            <person name="Dahal R.H."/>
            <person name="Chaudhary D.K."/>
        </authorList>
    </citation>
    <scope>NUCLEOTIDE SEQUENCE [LARGE SCALE GENOMIC DNA]</scope>
    <source>
        <strain evidence="1 2">G-6-1-13</strain>
    </source>
</reference>
<protein>
    <submittedName>
        <fullName evidence="1">Uncharacterized protein</fullName>
    </submittedName>
</protein>
<dbReference type="Proteomes" id="UP000583266">
    <property type="component" value="Unassembled WGS sequence"/>
</dbReference>
<comment type="caution">
    <text evidence="1">The sequence shown here is derived from an EMBL/GenBank/DDBJ whole genome shotgun (WGS) entry which is preliminary data.</text>
</comment>